<feature type="region of interest" description="Disordered" evidence="1">
    <location>
        <begin position="249"/>
        <end position="286"/>
    </location>
</feature>
<proteinExistence type="predicted"/>
<reference evidence="2" key="1">
    <citation type="submission" date="2023-10" db="EMBL/GenBank/DDBJ databases">
        <authorList>
            <person name="Chen Y."/>
            <person name="Shah S."/>
            <person name="Dougan E. K."/>
            <person name="Thang M."/>
            <person name="Chan C."/>
        </authorList>
    </citation>
    <scope>NUCLEOTIDE SEQUENCE [LARGE SCALE GENOMIC DNA]</scope>
</reference>
<protein>
    <submittedName>
        <fullName evidence="2">Uncharacterized protein</fullName>
    </submittedName>
</protein>
<gene>
    <name evidence="2" type="ORF">PCOR1329_LOCUS53112</name>
</gene>
<dbReference type="Proteomes" id="UP001189429">
    <property type="component" value="Unassembled WGS sequence"/>
</dbReference>
<name>A0ABN9UZ95_9DINO</name>
<evidence type="ECO:0000313" key="2">
    <source>
        <dbReference type="EMBL" id="CAK0865652.1"/>
    </source>
</evidence>
<comment type="caution">
    <text evidence="2">The sequence shown here is derived from an EMBL/GenBank/DDBJ whole genome shotgun (WGS) entry which is preliminary data.</text>
</comment>
<dbReference type="Gene3D" id="3.30.70.270">
    <property type="match status" value="1"/>
</dbReference>
<dbReference type="SUPFAM" id="SSF56672">
    <property type="entry name" value="DNA/RNA polymerases"/>
    <property type="match status" value="1"/>
</dbReference>
<dbReference type="InterPro" id="IPR043502">
    <property type="entry name" value="DNA/RNA_pol_sf"/>
</dbReference>
<evidence type="ECO:0000313" key="3">
    <source>
        <dbReference type="Proteomes" id="UP001189429"/>
    </source>
</evidence>
<organism evidence="2 3">
    <name type="scientific">Prorocentrum cordatum</name>
    <dbReference type="NCBI Taxonomy" id="2364126"/>
    <lineage>
        <taxon>Eukaryota</taxon>
        <taxon>Sar</taxon>
        <taxon>Alveolata</taxon>
        <taxon>Dinophyceae</taxon>
        <taxon>Prorocentrales</taxon>
        <taxon>Prorocentraceae</taxon>
        <taxon>Prorocentrum</taxon>
    </lineage>
</organism>
<dbReference type="Gene3D" id="3.10.10.10">
    <property type="entry name" value="HIV Type 1 Reverse Transcriptase, subunit A, domain 1"/>
    <property type="match status" value="1"/>
</dbReference>
<sequence>MVLPDYLSDLLQSGAREIGRGAVAGVVASWTASGGQSEPCPLPPPCPPGPACPNLTCPEVTCPEAVCPVCPTLSCPEGPPWALLVAAVVFNVVVAAVGGFCAGSGALPSGVAASLRGLMPGSRILVRYVDAGEDLLHERVCLWPVSFEEWITESPDGDQMPECLSGPDIEEFIVLAPGGVVPRHVSSPRYRFRREIGARELREKVIEARHLARQALAAGEVPLPAPLHTQQWDGRVLALEDFWRLGGAPARRGRGKAPPIVLDAPEDEDDDKGGTQTPPPREEGVAAEATATVQDEKDYRWVVGEPNSSIPLGTEFTVATILAEKDARRLGDRMLVSVAATPAAGRTAEDAVVLYRLHVDDVPGFGARRWKDIAALMPRDGPAAPEPPLPGPVSAPPELDLDDARTLSVQYDEQGERFRSWKEAVAKMHESFYEDWPVEGPRTMLWMAKNIERTGGSPMQWYHKYLVENRIAASDRLAYELQAMCRLLEHAGCYDQLNLASLAAFEVLARRMQLLLDAASRGPGEGRFEDEELWSGHQQRTAGIAPALTAHVATRTEEKAEIEKQRQKAQEVRAATANPKAKAAAKKGAGGAALTGAVFQLRLAFGAYLSFTFFFKMQPEAEAVQHIKGVMERSQAVDAVPRPHEAARALLRSRAGYDSDEHIVSDYHEELLSVPASCKDCPYAVDVVPAEAASMLVDFEERMVRPDIEFWELEDNSEPVTPYMDRNLSGDRQAYIKFVRRLESIGVLRWCTAVKERATVFCVKKKSGMQRLVVDARCSNRRFRDPPGVELATAESLGLIEVDDDTEVFISTGDVRDAFYRFKIDVELSRYFGLPPLRAEELHLHEAEGEWLSPDRWVHPCFAVLPMGFKWSLYLVQEAVTKQVEDATGATADRRLQTFGGSRLITSGGQPLHYVYVDNVGFPCGTFAPILRVTICDGDGDIYFKGHKSGAC</sequence>
<accession>A0ABN9UZ95</accession>
<dbReference type="InterPro" id="IPR043128">
    <property type="entry name" value="Rev_trsase/Diguanyl_cyclase"/>
</dbReference>
<dbReference type="EMBL" id="CAUYUJ010016471">
    <property type="protein sequence ID" value="CAK0865652.1"/>
    <property type="molecule type" value="Genomic_DNA"/>
</dbReference>
<keyword evidence="3" id="KW-1185">Reference proteome</keyword>
<evidence type="ECO:0000256" key="1">
    <source>
        <dbReference type="SAM" id="MobiDB-lite"/>
    </source>
</evidence>